<dbReference type="EMBL" id="CAUOFW020004146">
    <property type="protein sequence ID" value="CAK9164033.1"/>
    <property type="molecule type" value="Genomic_DNA"/>
</dbReference>
<protein>
    <submittedName>
        <fullName evidence="1">Uncharacterized protein</fullName>
    </submittedName>
</protein>
<comment type="caution">
    <text evidence="1">The sequence shown here is derived from an EMBL/GenBank/DDBJ whole genome shotgun (WGS) entry which is preliminary data.</text>
</comment>
<gene>
    <name evidence="1" type="ORF">ILEXP_LOCUS33107</name>
</gene>
<reference evidence="1 2" key="1">
    <citation type="submission" date="2024-02" db="EMBL/GenBank/DDBJ databases">
        <authorList>
            <person name="Vignale AGUSTIN F."/>
            <person name="Sosa J E."/>
            <person name="Modenutti C."/>
        </authorList>
    </citation>
    <scope>NUCLEOTIDE SEQUENCE [LARGE SCALE GENOMIC DNA]</scope>
</reference>
<keyword evidence="2" id="KW-1185">Reference proteome</keyword>
<sequence>MSGELGTGSNVLVLVLPPAESLDLVLHTNSVHDVPGFYFLAEKLLPSTCTTF</sequence>
<accession>A0ABC8T470</accession>
<proteinExistence type="predicted"/>
<feature type="non-terminal residue" evidence="1">
    <location>
        <position position="52"/>
    </location>
</feature>
<evidence type="ECO:0000313" key="1">
    <source>
        <dbReference type="EMBL" id="CAK9164033.1"/>
    </source>
</evidence>
<name>A0ABC8T470_9AQUA</name>
<dbReference type="Proteomes" id="UP001642360">
    <property type="component" value="Unassembled WGS sequence"/>
</dbReference>
<evidence type="ECO:0000313" key="2">
    <source>
        <dbReference type="Proteomes" id="UP001642360"/>
    </source>
</evidence>
<dbReference type="AlphaFoldDB" id="A0ABC8T470"/>
<organism evidence="1 2">
    <name type="scientific">Ilex paraguariensis</name>
    <name type="common">yerba mate</name>
    <dbReference type="NCBI Taxonomy" id="185542"/>
    <lineage>
        <taxon>Eukaryota</taxon>
        <taxon>Viridiplantae</taxon>
        <taxon>Streptophyta</taxon>
        <taxon>Embryophyta</taxon>
        <taxon>Tracheophyta</taxon>
        <taxon>Spermatophyta</taxon>
        <taxon>Magnoliopsida</taxon>
        <taxon>eudicotyledons</taxon>
        <taxon>Gunneridae</taxon>
        <taxon>Pentapetalae</taxon>
        <taxon>asterids</taxon>
        <taxon>campanulids</taxon>
        <taxon>Aquifoliales</taxon>
        <taxon>Aquifoliaceae</taxon>
        <taxon>Ilex</taxon>
    </lineage>
</organism>